<keyword evidence="1" id="KW-0732">Signal</keyword>
<proteinExistence type="predicted"/>
<gene>
    <name evidence="3" type="ORF">FHS49_003472</name>
</gene>
<evidence type="ECO:0000313" key="3">
    <source>
        <dbReference type="EMBL" id="MBB5687444.1"/>
    </source>
</evidence>
<dbReference type="RefSeq" id="WP_184020956.1">
    <property type="nucleotide sequence ID" value="NZ_JACIJC010000005.1"/>
</dbReference>
<accession>A0A7W9AL63</accession>
<evidence type="ECO:0000259" key="2">
    <source>
        <dbReference type="Pfam" id="PF09917"/>
    </source>
</evidence>
<dbReference type="InterPro" id="IPR019223">
    <property type="entry name" value="DUF2147"/>
</dbReference>
<dbReference type="PANTHER" id="PTHR36919">
    <property type="entry name" value="BLR1215 PROTEIN"/>
    <property type="match status" value="1"/>
</dbReference>
<protein>
    <submittedName>
        <fullName evidence="3">Uncharacterized protein (DUF2147 family)</fullName>
    </submittedName>
</protein>
<name>A0A7W9AL63_9SPHN</name>
<organism evidence="3 4">
    <name type="scientific">Sphingobium boeckii</name>
    <dbReference type="NCBI Taxonomy" id="1082345"/>
    <lineage>
        <taxon>Bacteria</taxon>
        <taxon>Pseudomonadati</taxon>
        <taxon>Pseudomonadota</taxon>
        <taxon>Alphaproteobacteria</taxon>
        <taxon>Sphingomonadales</taxon>
        <taxon>Sphingomonadaceae</taxon>
        <taxon>Sphingobium</taxon>
    </lineage>
</organism>
<dbReference type="EMBL" id="JACIJC010000005">
    <property type="protein sequence ID" value="MBB5687444.1"/>
    <property type="molecule type" value="Genomic_DNA"/>
</dbReference>
<feature type="chain" id="PRO_5031330271" evidence="1">
    <location>
        <begin position="21"/>
        <end position="138"/>
    </location>
</feature>
<feature type="signal peptide" evidence="1">
    <location>
        <begin position="1"/>
        <end position="20"/>
    </location>
</feature>
<feature type="domain" description="DUF2147" evidence="2">
    <location>
        <begin position="32"/>
        <end position="136"/>
    </location>
</feature>
<sequence>MRFTLSLVPAMALLMQVALAAPAIDDDQLTQGVWRNKKNNVHVQAHRCGKSVCGTIIWASDKAKADARAAGTPNLIGRQLFEDFRKDEKGVWHGRVFVPDIGKTFSGTIRAMNNDMIKGTGCLFAGLFCKSQIWTRVK</sequence>
<dbReference type="Gene3D" id="2.40.128.520">
    <property type="match status" value="1"/>
</dbReference>
<dbReference type="Proteomes" id="UP000549617">
    <property type="component" value="Unassembled WGS sequence"/>
</dbReference>
<evidence type="ECO:0000313" key="4">
    <source>
        <dbReference type="Proteomes" id="UP000549617"/>
    </source>
</evidence>
<dbReference type="Pfam" id="PF09917">
    <property type="entry name" value="DUF2147"/>
    <property type="match status" value="1"/>
</dbReference>
<keyword evidence="4" id="KW-1185">Reference proteome</keyword>
<comment type="caution">
    <text evidence="3">The sequence shown here is derived from an EMBL/GenBank/DDBJ whole genome shotgun (WGS) entry which is preliminary data.</text>
</comment>
<dbReference type="PANTHER" id="PTHR36919:SF2">
    <property type="entry name" value="BLL6627 PROTEIN"/>
    <property type="match status" value="1"/>
</dbReference>
<reference evidence="3 4" key="1">
    <citation type="submission" date="2020-08" db="EMBL/GenBank/DDBJ databases">
        <title>Genomic Encyclopedia of Type Strains, Phase IV (KMG-IV): sequencing the most valuable type-strain genomes for metagenomic binning, comparative biology and taxonomic classification.</title>
        <authorList>
            <person name="Goeker M."/>
        </authorList>
    </citation>
    <scope>NUCLEOTIDE SEQUENCE [LARGE SCALE GENOMIC DNA]</scope>
    <source>
        <strain evidence="3 4">DSM 25079</strain>
    </source>
</reference>
<dbReference type="AlphaFoldDB" id="A0A7W9AL63"/>
<evidence type="ECO:0000256" key="1">
    <source>
        <dbReference type="SAM" id="SignalP"/>
    </source>
</evidence>